<accession>A0A1M5ZZZ2</accession>
<evidence type="ECO:0000256" key="1">
    <source>
        <dbReference type="ARBA" id="ARBA00022491"/>
    </source>
</evidence>
<dbReference type="EMBL" id="FQZG01000003">
    <property type="protein sequence ID" value="SHI29842.1"/>
    <property type="molecule type" value="Genomic_DNA"/>
</dbReference>
<evidence type="ECO:0000313" key="7">
    <source>
        <dbReference type="EMBL" id="SHI29842.1"/>
    </source>
</evidence>
<dbReference type="SUPFAM" id="SSF46689">
    <property type="entry name" value="Homeodomain-like"/>
    <property type="match status" value="1"/>
</dbReference>
<reference evidence="7 8" key="1">
    <citation type="submission" date="2016-11" db="EMBL/GenBank/DDBJ databases">
        <authorList>
            <person name="Jaros S."/>
            <person name="Januszkiewicz K."/>
            <person name="Wedrychowicz H."/>
        </authorList>
    </citation>
    <scope>NUCLEOTIDE SEQUENCE [LARGE SCALE GENOMIC DNA]</scope>
    <source>
        <strain evidence="7 8">DSM 12906</strain>
    </source>
</reference>
<dbReference type="InterPro" id="IPR036271">
    <property type="entry name" value="Tet_transcr_reg_TetR-rel_C_sf"/>
</dbReference>
<keyword evidence="2" id="KW-0805">Transcription regulation</keyword>
<dbReference type="Gene3D" id="1.10.357.10">
    <property type="entry name" value="Tetracycline Repressor, domain 2"/>
    <property type="match status" value="1"/>
</dbReference>
<feature type="DNA-binding region" description="H-T-H motif" evidence="5">
    <location>
        <begin position="27"/>
        <end position="46"/>
    </location>
</feature>
<feature type="domain" description="HTH tetR-type" evidence="6">
    <location>
        <begin position="4"/>
        <end position="64"/>
    </location>
</feature>
<dbReference type="GO" id="GO:0000976">
    <property type="term" value="F:transcription cis-regulatory region binding"/>
    <property type="evidence" value="ECO:0007669"/>
    <property type="project" value="TreeGrafter"/>
</dbReference>
<organism evidence="7 8">
    <name type="scientific">Tessaracoccus bendigoensis DSM 12906</name>
    <dbReference type="NCBI Taxonomy" id="1123357"/>
    <lineage>
        <taxon>Bacteria</taxon>
        <taxon>Bacillati</taxon>
        <taxon>Actinomycetota</taxon>
        <taxon>Actinomycetes</taxon>
        <taxon>Propionibacteriales</taxon>
        <taxon>Propionibacteriaceae</taxon>
        <taxon>Tessaracoccus</taxon>
    </lineage>
</organism>
<evidence type="ECO:0000313" key="8">
    <source>
        <dbReference type="Proteomes" id="UP000184512"/>
    </source>
</evidence>
<dbReference type="Proteomes" id="UP000184512">
    <property type="component" value="Unassembled WGS sequence"/>
</dbReference>
<dbReference type="GO" id="GO:0003700">
    <property type="term" value="F:DNA-binding transcription factor activity"/>
    <property type="evidence" value="ECO:0007669"/>
    <property type="project" value="TreeGrafter"/>
</dbReference>
<proteinExistence type="predicted"/>
<keyword evidence="4" id="KW-0804">Transcription</keyword>
<evidence type="ECO:0000256" key="2">
    <source>
        <dbReference type="ARBA" id="ARBA00023015"/>
    </source>
</evidence>
<keyword evidence="1" id="KW-0678">Repressor</keyword>
<dbReference type="Pfam" id="PF00440">
    <property type="entry name" value="TetR_N"/>
    <property type="match status" value="1"/>
</dbReference>
<evidence type="ECO:0000256" key="3">
    <source>
        <dbReference type="ARBA" id="ARBA00023125"/>
    </source>
</evidence>
<dbReference type="STRING" id="1123357.SAMN02745244_00028"/>
<dbReference type="InterPro" id="IPR001647">
    <property type="entry name" value="HTH_TetR"/>
</dbReference>
<dbReference type="PANTHER" id="PTHR30055:SF234">
    <property type="entry name" value="HTH-TYPE TRANSCRIPTIONAL REGULATOR BETI"/>
    <property type="match status" value="1"/>
</dbReference>
<sequence length="191" mass="20624">MDVTPRQAEFADAALRVLAREGMTSVSFRTVAAEAGMSLGAVQKAFPTKDLMLRVMFARLRATAATQSLVEPGRPTLRSWLVDLMVSVLPLDEPRRAAELQGGAFVERAAFDPGTAAAVAASDHELRGAIGRLVRRAHAEGEVPKSVDPDAAAWAVLAFMQGMASQLLYDPASEDAVRRQCRWVVDAVLRH</sequence>
<dbReference type="AlphaFoldDB" id="A0A1M5ZZZ2"/>
<dbReference type="Pfam" id="PF13977">
    <property type="entry name" value="TetR_C_6"/>
    <property type="match status" value="1"/>
</dbReference>
<keyword evidence="3 5" id="KW-0238">DNA-binding</keyword>
<name>A0A1M5ZZZ2_9ACTN</name>
<dbReference type="PANTHER" id="PTHR30055">
    <property type="entry name" value="HTH-TYPE TRANSCRIPTIONAL REGULATOR RUTR"/>
    <property type="match status" value="1"/>
</dbReference>
<dbReference type="RefSeq" id="WP_073185224.1">
    <property type="nucleotide sequence ID" value="NZ_FQZG01000003.1"/>
</dbReference>
<dbReference type="InterPro" id="IPR009057">
    <property type="entry name" value="Homeodomain-like_sf"/>
</dbReference>
<evidence type="ECO:0000259" key="6">
    <source>
        <dbReference type="PROSITE" id="PS50977"/>
    </source>
</evidence>
<evidence type="ECO:0000256" key="5">
    <source>
        <dbReference type="PROSITE-ProRule" id="PRU00335"/>
    </source>
</evidence>
<dbReference type="InterPro" id="IPR050109">
    <property type="entry name" value="HTH-type_TetR-like_transc_reg"/>
</dbReference>
<gene>
    <name evidence="7" type="ORF">SAMN02745244_00028</name>
</gene>
<dbReference type="PROSITE" id="PS50977">
    <property type="entry name" value="HTH_TETR_2"/>
    <property type="match status" value="1"/>
</dbReference>
<protein>
    <submittedName>
        <fullName evidence="7">Transcriptional regulator, TetR family</fullName>
    </submittedName>
</protein>
<dbReference type="InterPro" id="IPR039538">
    <property type="entry name" value="BetI_C"/>
</dbReference>
<evidence type="ECO:0000256" key="4">
    <source>
        <dbReference type="ARBA" id="ARBA00023163"/>
    </source>
</evidence>
<dbReference type="SUPFAM" id="SSF48498">
    <property type="entry name" value="Tetracyclin repressor-like, C-terminal domain"/>
    <property type="match status" value="1"/>
</dbReference>
<keyword evidence="8" id="KW-1185">Reference proteome</keyword>